<dbReference type="EMBL" id="JAYMYQ010000005">
    <property type="protein sequence ID" value="KAK7327824.1"/>
    <property type="molecule type" value="Genomic_DNA"/>
</dbReference>
<name>A0AAN9L228_CANGL</name>
<dbReference type="SUPFAM" id="SSF52058">
    <property type="entry name" value="L domain-like"/>
    <property type="match status" value="1"/>
</dbReference>
<evidence type="ECO:0000313" key="1">
    <source>
        <dbReference type="EMBL" id="KAK7327824.1"/>
    </source>
</evidence>
<sequence length="328" mass="36338">MRYWEMWGPFESNAFPQLETLVIVSCPRLRGQLPAHLPALGSLYIEKCEQLACSLPSAPVIRELRIQHSSKVRLQGVPPSLEVLWIEGSQVESMFEAITNSNCQPSSSNFYSFLGDCLPSSLTQLTIHDCSKLHFSNKNADHLPDFLPSLPLDTFTNLNELNIYNCKYIGCVTVSQSLPKLAAFSIRGCPNFVSFPTQGLPAPNLFEFTISDCNKLESLPSHMNTLLPKLEYLCIDDCPEIESFPEGGMPPSLRTLWITNCHKLLGSPSLASMDMLSELHIRGPCEECGDVGVQGSCPPHLPPTIDNWWMSQTGEYGGRKAACLSNQT</sequence>
<dbReference type="Proteomes" id="UP001367508">
    <property type="component" value="Unassembled WGS sequence"/>
</dbReference>
<protein>
    <submittedName>
        <fullName evidence="1">Uncharacterized protein</fullName>
    </submittedName>
</protein>
<keyword evidence="2" id="KW-1185">Reference proteome</keyword>
<accession>A0AAN9L228</accession>
<reference evidence="1 2" key="1">
    <citation type="submission" date="2024-01" db="EMBL/GenBank/DDBJ databases">
        <title>The genomes of 5 underutilized Papilionoideae crops provide insights into root nodulation and disease resistanc.</title>
        <authorList>
            <person name="Jiang F."/>
        </authorList>
    </citation>
    <scope>NUCLEOTIDE SEQUENCE [LARGE SCALE GENOMIC DNA]</scope>
    <source>
        <strain evidence="1">LVBAO_FW01</strain>
        <tissue evidence="1">Leaves</tissue>
    </source>
</reference>
<evidence type="ECO:0000313" key="2">
    <source>
        <dbReference type="Proteomes" id="UP001367508"/>
    </source>
</evidence>
<proteinExistence type="predicted"/>
<dbReference type="PANTHER" id="PTHR34630:SF98">
    <property type="entry name" value="LEUCINE-RICH REPEAT DOMAIN, L DOMAIN-CONTAINING PROTEIN"/>
    <property type="match status" value="1"/>
</dbReference>
<comment type="caution">
    <text evidence="1">The sequence shown here is derived from an EMBL/GenBank/DDBJ whole genome shotgun (WGS) entry which is preliminary data.</text>
</comment>
<dbReference type="InterPro" id="IPR032675">
    <property type="entry name" value="LRR_dom_sf"/>
</dbReference>
<gene>
    <name evidence="1" type="ORF">VNO77_21916</name>
</gene>
<organism evidence="1 2">
    <name type="scientific">Canavalia gladiata</name>
    <name type="common">Sword bean</name>
    <name type="synonym">Dolichos gladiatus</name>
    <dbReference type="NCBI Taxonomy" id="3824"/>
    <lineage>
        <taxon>Eukaryota</taxon>
        <taxon>Viridiplantae</taxon>
        <taxon>Streptophyta</taxon>
        <taxon>Embryophyta</taxon>
        <taxon>Tracheophyta</taxon>
        <taxon>Spermatophyta</taxon>
        <taxon>Magnoliopsida</taxon>
        <taxon>eudicotyledons</taxon>
        <taxon>Gunneridae</taxon>
        <taxon>Pentapetalae</taxon>
        <taxon>rosids</taxon>
        <taxon>fabids</taxon>
        <taxon>Fabales</taxon>
        <taxon>Fabaceae</taxon>
        <taxon>Papilionoideae</taxon>
        <taxon>50 kb inversion clade</taxon>
        <taxon>NPAAA clade</taxon>
        <taxon>indigoferoid/millettioid clade</taxon>
        <taxon>Phaseoleae</taxon>
        <taxon>Canavalia</taxon>
    </lineage>
</organism>
<dbReference type="PANTHER" id="PTHR34630">
    <property type="entry name" value="OS11G0677101 PROTEIN"/>
    <property type="match status" value="1"/>
</dbReference>
<dbReference type="Gene3D" id="3.80.10.10">
    <property type="entry name" value="Ribonuclease Inhibitor"/>
    <property type="match status" value="1"/>
</dbReference>
<dbReference type="AlphaFoldDB" id="A0AAN9L228"/>